<dbReference type="Proteomes" id="UP000827976">
    <property type="component" value="Chromosome 3"/>
</dbReference>
<keyword evidence="2" id="KW-1185">Reference proteome</keyword>
<reference evidence="2" key="1">
    <citation type="journal article" date="2022" name="Nat. Commun.">
        <title>Chromosome evolution and the genetic basis of agronomically important traits in greater yam.</title>
        <authorList>
            <person name="Bredeson J.V."/>
            <person name="Lyons J.B."/>
            <person name="Oniyinde I.O."/>
            <person name="Okereke N.R."/>
            <person name="Kolade O."/>
            <person name="Nnabue I."/>
            <person name="Nwadili C.O."/>
            <person name="Hribova E."/>
            <person name="Parker M."/>
            <person name="Nwogha J."/>
            <person name="Shu S."/>
            <person name="Carlson J."/>
            <person name="Kariba R."/>
            <person name="Muthemba S."/>
            <person name="Knop K."/>
            <person name="Barton G.J."/>
            <person name="Sherwood A.V."/>
            <person name="Lopez-Montes A."/>
            <person name="Asiedu R."/>
            <person name="Jamnadass R."/>
            <person name="Muchugi A."/>
            <person name="Goodstein D."/>
            <person name="Egesi C.N."/>
            <person name="Featherston J."/>
            <person name="Asfaw A."/>
            <person name="Simpson G.G."/>
            <person name="Dolezel J."/>
            <person name="Hendre P.S."/>
            <person name="Van Deynze A."/>
            <person name="Kumar P.L."/>
            <person name="Obidiegwu J.E."/>
            <person name="Bhattacharjee R."/>
            <person name="Rokhsar D.S."/>
        </authorList>
    </citation>
    <scope>NUCLEOTIDE SEQUENCE [LARGE SCALE GENOMIC DNA]</scope>
    <source>
        <strain evidence="2">cv. TDa95/00328</strain>
    </source>
</reference>
<accession>A0ACB7WKU1</accession>
<comment type="caution">
    <text evidence="1">The sequence shown here is derived from an EMBL/GenBank/DDBJ whole genome shotgun (WGS) entry which is preliminary data.</text>
</comment>
<evidence type="ECO:0000313" key="1">
    <source>
        <dbReference type="EMBL" id="KAH7688621.1"/>
    </source>
</evidence>
<sequence>MSFESFVVLFGVSSPPRYSLQARLLPWPPPPDAIHVSSNFNLKQYCWCLSSLHNALLLQQRTNPTSPHHQLLIAAIADQSLHTSHRCHPSLLRLPLPPHQASTASQDFTISKDRHFSLA</sequence>
<protein>
    <submittedName>
        <fullName evidence="1">Uncharacterized protein</fullName>
    </submittedName>
</protein>
<dbReference type="EMBL" id="CM037013">
    <property type="protein sequence ID" value="KAH7688621.1"/>
    <property type="molecule type" value="Genomic_DNA"/>
</dbReference>
<organism evidence="1 2">
    <name type="scientific">Dioscorea alata</name>
    <name type="common">Purple yam</name>
    <dbReference type="NCBI Taxonomy" id="55571"/>
    <lineage>
        <taxon>Eukaryota</taxon>
        <taxon>Viridiplantae</taxon>
        <taxon>Streptophyta</taxon>
        <taxon>Embryophyta</taxon>
        <taxon>Tracheophyta</taxon>
        <taxon>Spermatophyta</taxon>
        <taxon>Magnoliopsida</taxon>
        <taxon>Liliopsida</taxon>
        <taxon>Dioscoreales</taxon>
        <taxon>Dioscoreaceae</taxon>
        <taxon>Dioscorea</taxon>
    </lineage>
</organism>
<evidence type="ECO:0000313" key="2">
    <source>
        <dbReference type="Proteomes" id="UP000827976"/>
    </source>
</evidence>
<proteinExistence type="predicted"/>
<gene>
    <name evidence="1" type="ORF">IHE45_03G043100</name>
</gene>
<name>A0ACB7WKU1_DIOAL</name>